<keyword evidence="4" id="KW-1185">Reference proteome</keyword>
<sequence>MVAAEVALGLAMLHGWTAVYIEGDCLEVTKALNGQTCSWKSESLRDYVVKLSSNFAFCKFKWINRRSNGEAHLLAQWAFHKQQMDQLPLCILQDKLIPVLVLSAERHQSVTAAQDSHNDVLIGWPEWAGNGGRSGGRSSGRGNYGRGGSRGRGGFAATMDSGASGVDCGSVPTLSDVQLQQLLKKYLSPNTWIDVVSEFGGAKDVGGTGVSGDGVVDMGGAPSGSVVSASAGLGGAVTYRDGLMAPPSPSTMMVGEVPCDTTTFLHLRGSPEILEAGDTTAPLPNNEELAGFFGSFGDTGVLYGDKAKDWKGMFDCWLRWDWADV</sequence>
<keyword evidence="1" id="KW-0732">Signal</keyword>
<dbReference type="AlphaFoldDB" id="A0A835ITJ4"/>
<proteinExistence type="predicted"/>
<evidence type="ECO:0000256" key="1">
    <source>
        <dbReference type="SAM" id="SignalP"/>
    </source>
</evidence>
<dbReference type="OrthoDB" id="914111at2759"/>
<dbReference type="InterPro" id="IPR002156">
    <property type="entry name" value="RNaseH_domain"/>
</dbReference>
<dbReference type="GO" id="GO:0003676">
    <property type="term" value="F:nucleic acid binding"/>
    <property type="evidence" value="ECO:0007669"/>
    <property type="project" value="InterPro"/>
</dbReference>
<feature type="signal peptide" evidence="1">
    <location>
        <begin position="1"/>
        <end position="18"/>
    </location>
</feature>
<feature type="chain" id="PRO_5033041337" description="RNase H type-1 domain-containing protein" evidence="1">
    <location>
        <begin position="19"/>
        <end position="325"/>
    </location>
</feature>
<evidence type="ECO:0000259" key="2">
    <source>
        <dbReference type="Pfam" id="PF13456"/>
    </source>
</evidence>
<organism evidence="3 4">
    <name type="scientific">Coptis chinensis</name>
    <dbReference type="NCBI Taxonomy" id="261450"/>
    <lineage>
        <taxon>Eukaryota</taxon>
        <taxon>Viridiplantae</taxon>
        <taxon>Streptophyta</taxon>
        <taxon>Embryophyta</taxon>
        <taxon>Tracheophyta</taxon>
        <taxon>Spermatophyta</taxon>
        <taxon>Magnoliopsida</taxon>
        <taxon>Ranunculales</taxon>
        <taxon>Ranunculaceae</taxon>
        <taxon>Coptidoideae</taxon>
        <taxon>Coptis</taxon>
    </lineage>
</organism>
<accession>A0A835ITJ4</accession>
<dbReference type="SUPFAM" id="SSF53098">
    <property type="entry name" value="Ribonuclease H-like"/>
    <property type="match status" value="1"/>
</dbReference>
<evidence type="ECO:0000313" key="4">
    <source>
        <dbReference type="Proteomes" id="UP000631114"/>
    </source>
</evidence>
<feature type="domain" description="RNase H type-1" evidence="2">
    <location>
        <begin position="6"/>
        <end position="78"/>
    </location>
</feature>
<dbReference type="Pfam" id="PF13456">
    <property type="entry name" value="RVT_3"/>
    <property type="match status" value="1"/>
</dbReference>
<gene>
    <name evidence="3" type="ORF">IFM89_029306</name>
</gene>
<reference evidence="3 4" key="1">
    <citation type="submission" date="2020-10" db="EMBL/GenBank/DDBJ databases">
        <title>The Coptis chinensis genome and diversification of protoberbering-type alkaloids.</title>
        <authorList>
            <person name="Wang B."/>
            <person name="Shu S."/>
            <person name="Song C."/>
            <person name="Liu Y."/>
        </authorList>
    </citation>
    <scope>NUCLEOTIDE SEQUENCE [LARGE SCALE GENOMIC DNA]</scope>
    <source>
        <strain evidence="3">HL-2020</strain>
        <tissue evidence="3">Leaf</tissue>
    </source>
</reference>
<dbReference type="Proteomes" id="UP000631114">
    <property type="component" value="Unassembled WGS sequence"/>
</dbReference>
<protein>
    <recommendedName>
        <fullName evidence="2">RNase H type-1 domain-containing protein</fullName>
    </recommendedName>
</protein>
<dbReference type="InterPro" id="IPR012337">
    <property type="entry name" value="RNaseH-like_sf"/>
</dbReference>
<dbReference type="InterPro" id="IPR036397">
    <property type="entry name" value="RNaseH_sf"/>
</dbReference>
<dbReference type="EMBL" id="JADFTS010000002">
    <property type="protein sequence ID" value="KAF9622022.1"/>
    <property type="molecule type" value="Genomic_DNA"/>
</dbReference>
<name>A0A835ITJ4_9MAGN</name>
<comment type="caution">
    <text evidence="3">The sequence shown here is derived from an EMBL/GenBank/DDBJ whole genome shotgun (WGS) entry which is preliminary data.</text>
</comment>
<dbReference type="Gene3D" id="3.30.420.10">
    <property type="entry name" value="Ribonuclease H-like superfamily/Ribonuclease H"/>
    <property type="match status" value="1"/>
</dbReference>
<evidence type="ECO:0000313" key="3">
    <source>
        <dbReference type="EMBL" id="KAF9622022.1"/>
    </source>
</evidence>
<dbReference type="GO" id="GO:0004523">
    <property type="term" value="F:RNA-DNA hybrid ribonuclease activity"/>
    <property type="evidence" value="ECO:0007669"/>
    <property type="project" value="InterPro"/>
</dbReference>